<dbReference type="UniPathway" id="UPA00164"/>
<dbReference type="InterPro" id="IPR011835">
    <property type="entry name" value="GS/SS"/>
</dbReference>
<comment type="function">
    <text evidence="2 7">Synthesizes alpha-1,4-glucan chains using ADP-glucose.</text>
</comment>
<comment type="pathway">
    <text evidence="7">Glycan biosynthesis; glycogen biosynthesis.</text>
</comment>
<evidence type="ECO:0000313" key="10">
    <source>
        <dbReference type="EMBL" id="AHD05300.1"/>
    </source>
</evidence>
<protein>
    <recommendedName>
        <fullName evidence="7">Glycogen synthase</fullName>
        <ecNumber evidence="7">2.4.1.21</ecNumber>
    </recommendedName>
    <alternativeName>
        <fullName evidence="7">Starch [bacterial glycogen] synthase</fullName>
    </alternativeName>
</protein>
<dbReference type="AlphaFoldDB" id="V9W6K6"/>
<dbReference type="GO" id="GO:0009011">
    <property type="term" value="F:alpha-1,4-glucan glucosyltransferase (ADP-glucose donor) activity"/>
    <property type="evidence" value="ECO:0007669"/>
    <property type="project" value="UniProtKB-UniRule"/>
</dbReference>
<accession>V9W6K6</accession>
<dbReference type="Proteomes" id="UP000029431">
    <property type="component" value="Chromosome"/>
</dbReference>
<gene>
    <name evidence="7 10" type="primary">glgA</name>
    <name evidence="10" type="ORF">ERIC2_c14750</name>
</gene>
<evidence type="ECO:0000256" key="7">
    <source>
        <dbReference type="HAMAP-Rule" id="MF_00484"/>
    </source>
</evidence>
<feature type="binding site" evidence="7">
    <location>
        <position position="20"/>
    </location>
    <ligand>
        <name>ADP-alpha-D-glucose</name>
        <dbReference type="ChEBI" id="CHEBI:57498"/>
    </ligand>
</feature>
<evidence type="ECO:0000256" key="3">
    <source>
        <dbReference type="ARBA" id="ARBA00010281"/>
    </source>
</evidence>
<dbReference type="HOGENOM" id="CLU_009583_18_2_9"/>
<name>V9W6K6_9BACL</name>
<dbReference type="PATRIC" id="fig|697284.3.peg.1409"/>
<evidence type="ECO:0000256" key="2">
    <source>
        <dbReference type="ARBA" id="ARBA00002764"/>
    </source>
</evidence>
<sequence>MGEYKMKILFAAAEAVPFVKTGGLGDVIGSLPKELKRLGADIRVVLPKYGDIPERFRQNMETVAVFDVRLGWRNQYCGIEKLKHDEVTYYFVDNEYYFGRPGLYGYGDDAERFALFSRGVLNGLHHLDFRPDVIHCHDWQAGMIPVLLKAHYAHLPFYNPVKTVMTIHNLKYQGTFSKETMMDVCNLGDEYFTGTALEMHGGGSFLKGGLLFADWITTVSPTYAEEIQTGYIGECMDSLIRYRRDRLSGILNGIDYEEFNPAKDPFLQVTYQDSPEKKRQNKMFLQEQLGLPADDHKPMIGLVTRLVEQKGLDLIAGVLEELMSLDAQWVVLGTGDPKYEHLFRDTAERYPDRLSANLFFDEPLAHRIYAASDLFLMPSLFEPCGIGQMIAFRYHTIPIVRETGGLKDTVQPYKNHIGEGTGFTFANYNAHDMLHTVRHAIEICQAGGEPWNNLMNNVKKLDFSWRKSACSYIRLYEQLVKDEVLD</sequence>
<dbReference type="PANTHER" id="PTHR45825:SF11">
    <property type="entry name" value="ALPHA AMYLASE DOMAIN-CONTAINING PROTEIN"/>
    <property type="match status" value="1"/>
</dbReference>
<keyword evidence="6 7" id="KW-0320">Glycogen biosynthesis</keyword>
<dbReference type="Gene3D" id="3.40.50.2000">
    <property type="entry name" value="Glycogen Phosphorylase B"/>
    <property type="match status" value="2"/>
</dbReference>
<evidence type="ECO:0000256" key="1">
    <source>
        <dbReference type="ARBA" id="ARBA00001478"/>
    </source>
</evidence>
<proteinExistence type="inferred from homology"/>
<organism evidence="10 11">
    <name type="scientific">Paenibacillus larvae subsp. larvae DSM 25430</name>
    <dbReference type="NCBI Taxonomy" id="697284"/>
    <lineage>
        <taxon>Bacteria</taxon>
        <taxon>Bacillati</taxon>
        <taxon>Bacillota</taxon>
        <taxon>Bacilli</taxon>
        <taxon>Bacillales</taxon>
        <taxon>Paenibacillaceae</taxon>
        <taxon>Paenibacillus</taxon>
    </lineage>
</organism>
<dbReference type="Pfam" id="PF00534">
    <property type="entry name" value="Glycos_transf_1"/>
    <property type="match status" value="1"/>
</dbReference>
<dbReference type="NCBIfam" id="TIGR02095">
    <property type="entry name" value="glgA"/>
    <property type="match status" value="1"/>
</dbReference>
<evidence type="ECO:0000313" key="11">
    <source>
        <dbReference type="Proteomes" id="UP000029431"/>
    </source>
</evidence>
<dbReference type="EC" id="2.4.1.21" evidence="7"/>
<dbReference type="EMBL" id="CP003355">
    <property type="protein sequence ID" value="AHD05300.1"/>
    <property type="molecule type" value="Genomic_DNA"/>
</dbReference>
<comment type="similarity">
    <text evidence="3 7">Belongs to the glycosyltransferase 1 family. Bacterial/plant glycogen synthase subfamily.</text>
</comment>
<evidence type="ECO:0000256" key="4">
    <source>
        <dbReference type="ARBA" id="ARBA00022676"/>
    </source>
</evidence>
<dbReference type="Pfam" id="PF08323">
    <property type="entry name" value="Glyco_transf_5"/>
    <property type="match status" value="1"/>
</dbReference>
<feature type="domain" description="Starch synthase catalytic" evidence="9">
    <location>
        <begin position="7"/>
        <end position="241"/>
    </location>
</feature>
<feature type="domain" description="Glycosyl transferase family 1" evidence="8">
    <location>
        <begin position="293"/>
        <end position="442"/>
    </location>
</feature>
<reference evidence="10 11" key="1">
    <citation type="journal article" date="2014" name="PLoS ONE">
        <title>How to Kill the Honey Bee Larva: Genomic Potential and Virulence Mechanisms of Paenibacillus larvae.</title>
        <authorList>
            <person name="Djukic M."/>
            <person name="Brzuszkiewicz E."/>
            <person name="Funfhaus A."/>
            <person name="Voss J."/>
            <person name="Gollnow K."/>
            <person name="Poppinga L."/>
            <person name="Liesegang H."/>
            <person name="Garcia-Gonzalez E."/>
            <person name="Genersch E."/>
            <person name="Daniel R."/>
        </authorList>
    </citation>
    <scope>NUCLEOTIDE SEQUENCE [LARGE SCALE GENOMIC DNA]</scope>
    <source>
        <strain evidence="10 11">DSM 25430</strain>
    </source>
</reference>
<dbReference type="GO" id="GO:0005978">
    <property type="term" value="P:glycogen biosynthetic process"/>
    <property type="evidence" value="ECO:0007669"/>
    <property type="project" value="UniProtKB-UniRule"/>
</dbReference>
<dbReference type="InterPro" id="IPR013534">
    <property type="entry name" value="Starch_synth_cat_dom"/>
</dbReference>
<evidence type="ECO:0000256" key="5">
    <source>
        <dbReference type="ARBA" id="ARBA00022679"/>
    </source>
</evidence>
<dbReference type="InterPro" id="IPR001296">
    <property type="entry name" value="Glyco_trans_1"/>
</dbReference>
<dbReference type="SUPFAM" id="SSF53756">
    <property type="entry name" value="UDP-Glycosyltransferase/glycogen phosphorylase"/>
    <property type="match status" value="1"/>
</dbReference>
<dbReference type="KEGG" id="plv:ERIC2_c14750"/>
<keyword evidence="11" id="KW-1185">Reference proteome</keyword>
<keyword evidence="5 7" id="KW-0808">Transferase</keyword>
<evidence type="ECO:0000259" key="9">
    <source>
        <dbReference type="Pfam" id="PF08323"/>
    </source>
</evidence>
<dbReference type="GO" id="GO:0004373">
    <property type="term" value="F:alpha-1,4-glucan glucosyltransferase (UDP-glucose donor) activity"/>
    <property type="evidence" value="ECO:0007669"/>
    <property type="project" value="InterPro"/>
</dbReference>
<evidence type="ECO:0000256" key="6">
    <source>
        <dbReference type="ARBA" id="ARBA00023056"/>
    </source>
</evidence>
<dbReference type="PANTHER" id="PTHR45825">
    <property type="entry name" value="GRANULE-BOUND STARCH SYNTHASE 1, CHLOROPLASTIC/AMYLOPLASTIC"/>
    <property type="match status" value="1"/>
</dbReference>
<dbReference type="NCBIfam" id="NF001898">
    <property type="entry name" value="PRK00654.1-1"/>
    <property type="match status" value="1"/>
</dbReference>
<evidence type="ECO:0000259" key="8">
    <source>
        <dbReference type="Pfam" id="PF00534"/>
    </source>
</evidence>
<dbReference type="CDD" id="cd03791">
    <property type="entry name" value="GT5_Glycogen_synthase_DULL1-like"/>
    <property type="match status" value="1"/>
</dbReference>
<comment type="catalytic activity">
    <reaction evidence="1 7">
        <text>[(1-&gt;4)-alpha-D-glucosyl](n) + ADP-alpha-D-glucose = [(1-&gt;4)-alpha-D-glucosyl](n+1) + ADP + H(+)</text>
        <dbReference type="Rhea" id="RHEA:18189"/>
        <dbReference type="Rhea" id="RHEA-COMP:9584"/>
        <dbReference type="Rhea" id="RHEA-COMP:9587"/>
        <dbReference type="ChEBI" id="CHEBI:15378"/>
        <dbReference type="ChEBI" id="CHEBI:15444"/>
        <dbReference type="ChEBI" id="CHEBI:57498"/>
        <dbReference type="ChEBI" id="CHEBI:456216"/>
        <dbReference type="EC" id="2.4.1.21"/>
    </reaction>
</comment>
<keyword evidence="4 7" id="KW-0328">Glycosyltransferase</keyword>
<dbReference type="eggNOG" id="COG0297">
    <property type="taxonomic scope" value="Bacteria"/>
</dbReference>
<dbReference type="HAMAP" id="MF_00484">
    <property type="entry name" value="Glycogen_synth"/>
    <property type="match status" value="1"/>
</dbReference>